<keyword evidence="2 5" id="KW-0812">Transmembrane</keyword>
<keyword evidence="3 5" id="KW-1133">Transmembrane helix</keyword>
<evidence type="ECO:0000313" key="6">
    <source>
        <dbReference type="EMBL" id="PTL38593.1"/>
    </source>
</evidence>
<feature type="transmembrane region" description="Helical" evidence="5">
    <location>
        <begin position="144"/>
        <end position="164"/>
    </location>
</feature>
<organism evidence="6 7">
    <name type="scientific">Alkalicoccus saliphilus</name>
    <dbReference type="NCBI Taxonomy" id="200989"/>
    <lineage>
        <taxon>Bacteria</taxon>
        <taxon>Bacillati</taxon>
        <taxon>Bacillota</taxon>
        <taxon>Bacilli</taxon>
        <taxon>Bacillales</taxon>
        <taxon>Bacillaceae</taxon>
        <taxon>Alkalicoccus</taxon>
    </lineage>
</organism>
<reference evidence="6 7" key="1">
    <citation type="submission" date="2018-03" db="EMBL/GenBank/DDBJ databases">
        <title>Alkalicoccus saliphilus sp. nov., isolated from a mineral pool.</title>
        <authorList>
            <person name="Zhao B."/>
        </authorList>
    </citation>
    <scope>NUCLEOTIDE SEQUENCE [LARGE SCALE GENOMIC DNA]</scope>
    <source>
        <strain evidence="6 7">6AG</strain>
    </source>
</reference>
<evidence type="ECO:0000313" key="7">
    <source>
        <dbReference type="Proteomes" id="UP000240509"/>
    </source>
</evidence>
<feature type="transmembrane region" description="Helical" evidence="5">
    <location>
        <begin position="38"/>
        <end position="57"/>
    </location>
</feature>
<feature type="transmembrane region" description="Helical" evidence="5">
    <location>
        <begin position="69"/>
        <end position="96"/>
    </location>
</feature>
<evidence type="ECO:0000256" key="5">
    <source>
        <dbReference type="SAM" id="Phobius"/>
    </source>
</evidence>
<keyword evidence="7" id="KW-1185">Reference proteome</keyword>
<evidence type="ECO:0000256" key="4">
    <source>
        <dbReference type="ARBA" id="ARBA00023136"/>
    </source>
</evidence>
<feature type="transmembrane region" description="Helical" evidence="5">
    <location>
        <begin position="116"/>
        <end position="137"/>
    </location>
</feature>
<dbReference type="InterPro" id="IPR027359">
    <property type="entry name" value="Volt_channel_dom_sf"/>
</dbReference>
<dbReference type="SUPFAM" id="SSF81324">
    <property type="entry name" value="Voltage-gated potassium channels"/>
    <property type="match status" value="1"/>
</dbReference>
<gene>
    <name evidence="6" type="ORF">C6Y45_10425</name>
</gene>
<name>A0A2T4U5B7_9BACI</name>
<dbReference type="EMBL" id="PZJJ01000016">
    <property type="protein sequence ID" value="PTL38593.1"/>
    <property type="molecule type" value="Genomic_DNA"/>
</dbReference>
<evidence type="ECO:0000256" key="1">
    <source>
        <dbReference type="ARBA" id="ARBA00004141"/>
    </source>
</evidence>
<dbReference type="Gene3D" id="1.10.287.70">
    <property type="match status" value="1"/>
</dbReference>
<dbReference type="Gene3D" id="1.20.120.350">
    <property type="entry name" value="Voltage-gated potassium channels. Chain C"/>
    <property type="match status" value="1"/>
</dbReference>
<comment type="caution">
    <text evidence="6">The sequence shown here is derived from an EMBL/GenBank/DDBJ whole genome shotgun (WGS) entry which is preliminary data.</text>
</comment>
<proteinExistence type="predicted"/>
<dbReference type="Proteomes" id="UP000240509">
    <property type="component" value="Unassembled WGS sequence"/>
</dbReference>
<protein>
    <submittedName>
        <fullName evidence="6">Uncharacterized protein</fullName>
    </submittedName>
</protein>
<evidence type="ECO:0000256" key="2">
    <source>
        <dbReference type="ARBA" id="ARBA00022692"/>
    </source>
</evidence>
<sequence>MTAAQRNSRIEYVYEALMAVLAFAAVATIWFETSLEPVIVWGTWGIFFIDFCVRFYNAERKWEFIKAHPFIVIAVIPLDAIFQFARIARVLHFLRLKAMTKYYMKPAVQLLEKQKVTHVVSGLAVIIFLSTAPLYWAEGERFDHYFEAFLGSASSLVFFGYAYIDPQSITGTITVTLLTVCGVIMHAVAIRFILYWVRDTYLAKKAEKKWEDFKN</sequence>
<accession>A0A2T4U5B7</accession>
<feature type="transmembrane region" description="Helical" evidence="5">
    <location>
        <begin position="176"/>
        <end position="197"/>
    </location>
</feature>
<dbReference type="AlphaFoldDB" id="A0A2T4U5B7"/>
<keyword evidence="4 5" id="KW-0472">Membrane</keyword>
<comment type="subcellular location">
    <subcellularLocation>
        <location evidence="1">Membrane</location>
        <topology evidence="1">Multi-pass membrane protein</topology>
    </subcellularLocation>
</comment>
<feature type="transmembrane region" description="Helical" evidence="5">
    <location>
        <begin position="12"/>
        <end position="32"/>
    </location>
</feature>
<evidence type="ECO:0000256" key="3">
    <source>
        <dbReference type="ARBA" id="ARBA00022989"/>
    </source>
</evidence>
<dbReference type="GO" id="GO:0016020">
    <property type="term" value="C:membrane"/>
    <property type="evidence" value="ECO:0007669"/>
    <property type="project" value="UniProtKB-SubCell"/>
</dbReference>